<dbReference type="InterPro" id="IPR011050">
    <property type="entry name" value="Pectin_lyase_fold/virulence"/>
</dbReference>
<dbReference type="EMBL" id="VEPZ02000558">
    <property type="protein sequence ID" value="KAE8722680.1"/>
    <property type="molecule type" value="Genomic_DNA"/>
</dbReference>
<dbReference type="InterPro" id="IPR045032">
    <property type="entry name" value="PEL"/>
</dbReference>
<dbReference type="Gene3D" id="2.160.20.10">
    <property type="entry name" value="Single-stranded right-handed beta-helix, Pectin lyase-like"/>
    <property type="match status" value="1"/>
</dbReference>
<dbReference type="GO" id="GO:0030570">
    <property type="term" value="F:pectate lyase activity"/>
    <property type="evidence" value="ECO:0007669"/>
    <property type="project" value="InterPro"/>
</dbReference>
<accession>A0A6A3C0T0</accession>
<name>A0A6A3C0T0_HIBSY</name>
<comment type="caution">
    <text evidence="1">The sequence shown here is derived from an EMBL/GenBank/DDBJ whole genome shotgun (WGS) entry which is preliminary data.</text>
</comment>
<keyword evidence="2" id="KW-1185">Reference proteome</keyword>
<dbReference type="Proteomes" id="UP000436088">
    <property type="component" value="Unassembled WGS sequence"/>
</dbReference>
<gene>
    <name evidence="1" type="ORF">F3Y22_tig00013773pilonHSYRG00025</name>
</gene>
<proteinExistence type="predicted"/>
<sequence>MTTNISKDVVKYKVNDPSDDPVNPKQGILRYEPTIIKGKVWITFKSNMRIELQRPLFLSSFTTIDGCGVDLHVTGAGCLVVYKATDITIHGYASTIANWSQQRKFGSIIIHCMGVKMVSMSLVVQPILPYLTIGSGTKVTTRSHGEKADKALWKFYSEGDPFKNGASFSKQTGIGGEKPNYSPEQYFKVADAGSVRKLTSAAGVLKCSRTLTC</sequence>
<dbReference type="AlphaFoldDB" id="A0A6A3C0T0"/>
<protein>
    <submittedName>
        <fullName evidence="1">Pectin lyase-like superfamily protein</fullName>
    </submittedName>
</protein>
<dbReference type="PANTHER" id="PTHR31683">
    <property type="entry name" value="PECTATE LYASE 18-RELATED"/>
    <property type="match status" value="1"/>
</dbReference>
<evidence type="ECO:0000313" key="1">
    <source>
        <dbReference type="EMBL" id="KAE8722680.1"/>
    </source>
</evidence>
<dbReference type="PANTHER" id="PTHR31683:SF74">
    <property type="entry name" value="PECTATE LYASE"/>
    <property type="match status" value="1"/>
</dbReference>
<dbReference type="SUPFAM" id="SSF51126">
    <property type="entry name" value="Pectin lyase-like"/>
    <property type="match status" value="1"/>
</dbReference>
<reference evidence="1" key="1">
    <citation type="submission" date="2019-09" db="EMBL/GenBank/DDBJ databases">
        <title>Draft genome information of white flower Hibiscus syriacus.</title>
        <authorList>
            <person name="Kim Y.-M."/>
        </authorList>
    </citation>
    <scope>NUCLEOTIDE SEQUENCE [LARGE SCALE GENOMIC DNA]</scope>
    <source>
        <strain evidence="1">YM2019G1</strain>
    </source>
</reference>
<evidence type="ECO:0000313" key="2">
    <source>
        <dbReference type="Proteomes" id="UP000436088"/>
    </source>
</evidence>
<organism evidence="1 2">
    <name type="scientific">Hibiscus syriacus</name>
    <name type="common">Rose of Sharon</name>
    <dbReference type="NCBI Taxonomy" id="106335"/>
    <lineage>
        <taxon>Eukaryota</taxon>
        <taxon>Viridiplantae</taxon>
        <taxon>Streptophyta</taxon>
        <taxon>Embryophyta</taxon>
        <taxon>Tracheophyta</taxon>
        <taxon>Spermatophyta</taxon>
        <taxon>Magnoliopsida</taxon>
        <taxon>eudicotyledons</taxon>
        <taxon>Gunneridae</taxon>
        <taxon>Pentapetalae</taxon>
        <taxon>rosids</taxon>
        <taxon>malvids</taxon>
        <taxon>Malvales</taxon>
        <taxon>Malvaceae</taxon>
        <taxon>Malvoideae</taxon>
        <taxon>Hibiscus</taxon>
    </lineage>
</organism>
<dbReference type="InterPro" id="IPR012334">
    <property type="entry name" value="Pectin_lyas_fold"/>
</dbReference>